<dbReference type="AlphaFoldDB" id="A0A8J5K446"/>
<comment type="caution">
    <text evidence="3">The sequence shown here is derived from an EMBL/GenBank/DDBJ whole genome shotgun (WGS) entry which is preliminary data.</text>
</comment>
<evidence type="ECO:0000256" key="2">
    <source>
        <dbReference type="SAM" id="SignalP"/>
    </source>
</evidence>
<evidence type="ECO:0000256" key="1">
    <source>
        <dbReference type="SAM" id="MobiDB-lite"/>
    </source>
</evidence>
<proteinExistence type="predicted"/>
<feature type="region of interest" description="Disordered" evidence="1">
    <location>
        <begin position="55"/>
        <end position="74"/>
    </location>
</feature>
<accession>A0A8J5K446</accession>
<gene>
    <name evidence="3" type="ORF">Hamer_G018876</name>
</gene>
<name>A0A8J5K446_HOMAM</name>
<organism evidence="3 4">
    <name type="scientific">Homarus americanus</name>
    <name type="common">American lobster</name>
    <dbReference type="NCBI Taxonomy" id="6706"/>
    <lineage>
        <taxon>Eukaryota</taxon>
        <taxon>Metazoa</taxon>
        <taxon>Ecdysozoa</taxon>
        <taxon>Arthropoda</taxon>
        <taxon>Crustacea</taxon>
        <taxon>Multicrustacea</taxon>
        <taxon>Malacostraca</taxon>
        <taxon>Eumalacostraca</taxon>
        <taxon>Eucarida</taxon>
        <taxon>Decapoda</taxon>
        <taxon>Pleocyemata</taxon>
        <taxon>Astacidea</taxon>
        <taxon>Nephropoidea</taxon>
        <taxon>Nephropidae</taxon>
        <taxon>Homarus</taxon>
    </lineage>
</organism>
<evidence type="ECO:0000313" key="3">
    <source>
        <dbReference type="EMBL" id="KAG7169096.1"/>
    </source>
</evidence>
<evidence type="ECO:0000313" key="4">
    <source>
        <dbReference type="Proteomes" id="UP000747542"/>
    </source>
</evidence>
<protein>
    <submittedName>
        <fullName evidence="3">Uncharacterized protein</fullName>
    </submittedName>
</protein>
<dbReference type="Proteomes" id="UP000747542">
    <property type="component" value="Unassembled WGS sequence"/>
</dbReference>
<sequence>MRIRPTLLLFLVVADYEHALSLICYSALKNSVKQGQVSLMSQQWSLMCSLKSSTRERRGTRTRRGVMSSGPLPRTWPKDGKVIIVRNGQDVLCVQDCVDLSQLAPCSHKEADTRNILYCTEAASKDHNRILVRTVDTDVVVLAIGTYHMLAIPASLPTCICHGTRKSKSNADVPCHNRMRYCLLLVVVGKRQLGMYGDLKNRPRMCSHNLLHPLVILLMNNWLYWRDLLFYCTAVTVETKR</sequence>
<feature type="non-terminal residue" evidence="3">
    <location>
        <position position="1"/>
    </location>
</feature>
<keyword evidence="4" id="KW-1185">Reference proteome</keyword>
<reference evidence="3" key="1">
    <citation type="journal article" date="2021" name="Sci. Adv.">
        <title>The American lobster genome reveals insights on longevity, neural, and immune adaptations.</title>
        <authorList>
            <person name="Polinski J.M."/>
            <person name="Zimin A.V."/>
            <person name="Clark K.F."/>
            <person name="Kohn A.B."/>
            <person name="Sadowski N."/>
            <person name="Timp W."/>
            <person name="Ptitsyn A."/>
            <person name="Khanna P."/>
            <person name="Romanova D.Y."/>
            <person name="Williams P."/>
            <person name="Greenwood S.J."/>
            <person name="Moroz L.L."/>
            <person name="Walt D.R."/>
            <person name="Bodnar A.G."/>
        </authorList>
    </citation>
    <scope>NUCLEOTIDE SEQUENCE</scope>
    <source>
        <strain evidence="3">GMGI-L3</strain>
    </source>
</reference>
<feature type="signal peptide" evidence="2">
    <location>
        <begin position="1"/>
        <end position="19"/>
    </location>
</feature>
<feature type="chain" id="PRO_5035235178" evidence="2">
    <location>
        <begin position="20"/>
        <end position="241"/>
    </location>
</feature>
<dbReference type="EMBL" id="JAHLQT010018499">
    <property type="protein sequence ID" value="KAG7169096.1"/>
    <property type="molecule type" value="Genomic_DNA"/>
</dbReference>
<keyword evidence="2" id="KW-0732">Signal</keyword>